<evidence type="ECO:0000313" key="2">
    <source>
        <dbReference type="Proteomes" id="UP000695264"/>
    </source>
</evidence>
<proteinExistence type="predicted"/>
<comment type="caution">
    <text evidence="1">The sequence shown here is derived from an EMBL/GenBank/DDBJ whole genome shotgun (WGS) entry which is preliminary data.</text>
</comment>
<name>A0ABX1BZT0_9ACTN</name>
<dbReference type="RefSeq" id="WP_168103791.1">
    <property type="nucleotide sequence ID" value="NZ_JAATEN010000021.1"/>
</dbReference>
<reference evidence="1 2" key="1">
    <citation type="submission" date="2020-03" db="EMBL/GenBank/DDBJ databases">
        <title>WGS of actinomycetes isolated from Thailand.</title>
        <authorList>
            <person name="Thawai C."/>
        </authorList>
    </citation>
    <scope>NUCLEOTIDE SEQUENCE [LARGE SCALE GENOMIC DNA]</scope>
    <source>
        <strain evidence="1 2">PLAI 1-29</strain>
    </source>
</reference>
<evidence type="ECO:0000313" key="1">
    <source>
        <dbReference type="EMBL" id="NJQ03180.1"/>
    </source>
</evidence>
<dbReference type="EMBL" id="JAATEN010000021">
    <property type="protein sequence ID" value="NJQ03180.1"/>
    <property type="molecule type" value="Genomic_DNA"/>
</dbReference>
<organism evidence="1 2">
    <name type="scientific">Streptomyces zingiberis</name>
    <dbReference type="NCBI Taxonomy" id="2053010"/>
    <lineage>
        <taxon>Bacteria</taxon>
        <taxon>Bacillati</taxon>
        <taxon>Actinomycetota</taxon>
        <taxon>Actinomycetes</taxon>
        <taxon>Kitasatosporales</taxon>
        <taxon>Streptomycetaceae</taxon>
        <taxon>Streptomyces</taxon>
    </lineage>
</organism>
<dbReference type="Proteomes" id="UP000695264">
    <property type="component" value="Unassembled WGS sequence"/>
</dbReference>
<evidence type="ECO:0008006" key="3">
    <source>
        <dbReference type="Google" id="ProtNLM"/>
    </source>
</evidence>
<gene>
    <name evidence="1" type="ORF">HCK00_22250</name>
</gene>
<accession>A0ABX1BZT0</accession>
<sequence length="96" mass="11063">MRAAEAGLLDLDPWWALDDATTAARHAGLKQRYPTRNLIPFSRRQDNDEVACWDIDLGGVSVVEDYSPPGQEQIYHFDEFSQWLKSALDDFIDYEE</sequence>
<keyword evidence="2" id="KW-1185">Reference proteome</keyword>
<protein>
    <recommendedName>
        <fullName evidence="3">SMI1/KNR4 family protein</fullName>
    </recommendedName>
</protein>